<dbReference type="AlphaFoldDB" id="A0A7J9SFH9"/>
<evidence type="ECO:0000313" key="2">
    <source>
        <dbReference type="Proteomes" id="UP000546257"/>
    </source>
</evidence>
<reference evidence="1 2" key="1">
    <citation type="submission" date="2020-08" db="EMBL/GenBank/DDBJ databases">
        <authorList>
            <person name="Seo M.-J."/>
        </authorList>
    </citation>
    <scope>NUCLEOTIDE SEQUENCE [LARGE SCALE GENOMIC DNA]</scope>
    <source>
        <strain evidence="1 2">MBLA0160</strain>
    </source>
</reference>
<sequence length="134" mass="14873">MGIEKRRLVPINRRVFVIELNMTGPKVRMVGILVESEHQISVRFDPVDAVVCVVDAGGVPEANLQSCCRRVVRVTQERHRIDIRDDVAGSASRRTIADLFTPWLVRQSVVNVAEEGPLCIAVATGKKDHSVSYP</sequence>
<dbReference type="Proteomes" id="UP000546257">
    <property type="component" value="Unassembled WGS sequence"/>
</dbReference>
<comment type="caution">
    <text evidence="1">The sequence shown here is derived from an EMBL/GenBank/DDBJ whole genome shotgun (WGS) entry which is preliminary data.</text>
</comment>
<name>A0A7J9SFH9_9EURY</name>
<protein>
    <submittedName>
        <fullName evidence="1">Uncharacterized protein</fullName>
    </submittedName>
</protein>
<proteinExistence type="predicted"/>
<dbReference type="EMBL" id="JACKXD010000002">
    <property type="protein sequence ID" value="MBB6645725.1"/>
    <property type="molecule type" value="Genomic_DNA"/>
</dbReference>
<evidence type="ECO:0000313" key="1">
    <source>
        <dbReference type="EMBL" id="MBB6645725.1"/>
    </source>
</evidence>
<organism evidence="1 2">
    <name type="scientific">Halobellus ruber</name>
    <dbReference type="NCBI Taxonomy" id="2761102"/>
    <lineage>
        <taxon>Archaea</taxon>
        <taxon>Methanobacteriati</taxon>
        <taxon>Methanobacteriota</taxon>
        <taxon>Stenosarchaea group</taxon>
        <taxon>Halobacteria</taxon>
        <taxon>Halobacteriales</taxon>
        <taxon>Haloferacaceae</taxon>
        <taxon>Halobellus</taxon>
    </lineage>
</organism>
<keyword evidence="2" id="KW-1185">Reference proteome</keyword>
<accession>A0A7J9SFH9</accession>
<gene>
    <name evidence="1" type="ORF">H5V44_05360</name>
</gene>